<dbReference type="Gene3D" id="3.10.580.10">
    <property type="entry name" value="CBS-domain"/>
    <property type="match status" value="1"/>
</dbReference>
<proteinExistence type="predicted"/>
<dbReference type="Gene3D" id="3.30.70.270">
    <property type="match status" value="1"/>
</dbReference>
<dbReference type="SUPFAM" id="SSF55073">
    <property type="entry name" value="Nucleotide cyclase"/>
    <property type="match status" value="1"/>
</dbReference>
<dbReference type="InterPro" id="IPR001633">
    <property type="entry name" value="EAL_dom"/>
</dbReference>
<evidence type="ECO:0000313" key="5">
    <source>
        <dbReference type="EMBL" id="GLB33050.1"/>
    </source>
</evidence>
<name>A0A3E2NFV2_9FIRM</name>
<reference evidence="6 7" key="1">
    <citation type="submission" date="2018-07" db="EMBL/GenBank/DDBJ databases">
        <title>New species, Clostridium PI-S10-A1B.</title>
        <authorList>
            <person name="Krishna G."/>
            <person name="Summeta K."/>
            <person name="Shikha S."/>
            <person name="Prabhu P.B."/>
            <person name="Suresh K."/>
        </authorList>
    </citation>
    <scope>NUCLEOTIDE SEQUENCE [LARGE SCALE GENOMIC DNA]</scope>
    <source>
        <strain evidence="6 7">PI-S10-A1B</strain>
    </source>
</reference>
<dbReference type="NCBIfam" id="TIGR00254">
    <property type="entry name" value="GGDEF"/>
    <property type="match status" value="1"/>
</dbReference>
<dbReference type="CDD" id="cd01948">
    <property type="entry name" value="EAL"/>
    <property type="match status" value="1"/>
</dbReference>
<evidence type="ECO:0000259" key="4">
    <source>
        <dbReference type="PROSITE" id="PS51371"/>
    </source>
</evidence>
<dbReference type="InterPro" id="IPR029787">
    <property type="entry name" value="Nucleotide_cyclase"/>
</dbReference>
<keyword evidence="1" id="KW-0129">CBS domain</keyword>
<feature type="domain" description="CBS" evidence="4">
    <location>
        <begin position="343"/>
        <end position="403"/>
    </location>
</feature>
<accession>A0A3E2NFV2</accession>
<keyword evidence="8" id="KW-1185">Reference proteome</keyword>
<sequence>MDNKHQLLDRILEGRYLTPVFQPIVSLVDGKTYGYEALSRISEKELEMNIEELFQTAFKHNKSWELETLCRGKALEQSVYMERGKKLFLNVNCNIIYDNTFREGFTKAYLQKFGLNSNDIIFEITERVSILDTHAFTSAVEHYQKQNYGIAIDDVGAGYSGLNIIASAKPDLIKLDMNMIRDVHKDETKQMLIRALSEFGKNAGILVIAEGIETEAELDTLIGLGIGYGQGFFLGQPDQDFKDISKEKADLIKSFQAKSYIRKSKTSIYPMAGYLSRSGHTFSPYEKALKIYETLQNDPSITEFTVTDRGAAIGFMTRTSLIEKFGGRYGFSLNSKKSIQQLTSRNFLSVNYDMPVNQVSKLAMQRQYEQLYNPIVVEKEGNYWGIVTIKDLLEACTKVEVDTAMHSNPLTGLPGNLLIDQEILYRVLGDAPYCIIYFDIDNFKSYNDAYSFQSGDMMLMLLADTLNKAAVKNEFIGHIGGDDFIVICDYHEAEKYCEKVIDHFSQRVPSLYHKDDIDRGYIISKNRRGLTEEFPIASLSVAGISNRTRTYQNIDSFSADIAELKKKCKKQTGSYYEIV</sequence>
<organism evidence="6 7">
    <name type="scientific">Lacrimispora amygdalina</name>
    <dbReference type="NCBI Taxonomy" id="253257"/>
    <lineage>
        <taxon>Bacteria</taxon>
        <taxon>Bacillati</taxon>
        <taxon>Bacillota</taxon>
        <taxon>Clostridia</taxon>
        <taxon>Lachnospirales</taxon>
        <taxon>Lachnospiraceae</taxon>
        <taxon>Lacrimispora</taxon>
    </lineage>
</organism>
<protein>
    <submittedName>
        <fullName evidence="6">GGDEF domain-containing protein</fullName>
    </submittedName>
    <submittedName>
        <fullName evidence="5">Signal transduction protein</fullName>
    </submittedName>
</protein>
<dbReference type="EMBL" id="BRPJ01000101">
    <property type="protein sequence ID" value="GLB33050.1"/>
    <property type="molecule type" value="Genomic_DNA"/>
</dbReference>
<dbReference type="PROSITE" id="PS50883">
    <property type="entry name" value="EAL"/>
    <property type="match status" value="1"/>
</dbReference>
<evidence type="ECO:0000259" key="3">
    <source>
        <dbReference type="PROSITE" id="PS50887"/>
    </source>
</evidence>
<dbReference type="InterPro" id="IPR046342">
    <property type="entry name" value="CBS_dom_sf"/>
</dbReference>
<dbReference type="InterPro" id="IPR000644">
    <property type="entry name" value="CBS_dom"/>
</dbReference>
<evidence type="ECO:0000313" key="6">
    <source>
        <dbReference type="EMBL" id="RFZ79898.1"/>
    </source>
</evidence>
<dbReference type="Proteomes" id="UP001419084">
    <property type="component" value="Unassembled WGS sequence"/>
</dbReference>
<dbReference type="Pfam" id="PF00990">
    <property type="entry name" value="GGDEF"/>
    <property type="match status" value="1"/>
</dbReference>
<dbReference type="PROSITE" id="PS51371">
    <property type="entry name" value="CBS"/>
    <property type="match status" value="1"/>
</dbReference>
<dbReference type="CDD" id="cd01949">
    <property type="entry name" value="GGDEF"/>
    <property type="match status" value="1"/>
</dbReference>
<dbReference type="InterPro" id="IPR050706">
    <property type="entry name" value="Cyclic-di-GMP_PDE-like"/>
</dbReference>
<dbReference type="GO" id="GO:0071111">
    <property type="term" value="F:cyclic-guanylate-specific phosphodiesterase activity"/>
    <property type="evidence" value="ECO:0007669"/>
    <property type="project" value="InterPro"/>
</dbReference>
<dbReference type="PANTHER" id="PTHR33121:SF76">
    <property type="entry name" value="SIGNALING PROTEIN"/>
    <property type="match status" value="1"/>
</dbReference>
<gene>
    <name evidence="6" type="ORF">DS742_05410</name>
    <name evidence="5" type="ORF">LAD12857_49730</name>
</gene>
<evidence type="ECO:0000313" key="8">
    <source>
        <dbReference type="Proteomes" id="UP001419084"/>
    </source>
</evidence>
<dbReference type="PROSITE" id="PS50887">
    <property type="entry name" value="GGDEF"/>
    <property type="match status" value="1"/>
</dbReference>
<dbReference type="RefSeq" id="WP_117415995.1">
    <property type="nucleotide sequence ID" value="NZ_BRPJ01000101.1"/>
</dbReference>
<dbReference type="EMBL" id="QOHO01000016">
    <property type="protein sequence ID" value="RFZ79898.1"/>
    <property type="molecule type" value="Genomic_DNA"/>
</dbReference>
<dbReference type="Pfam" id="PF00563">
    <property type="entry name" value="EAL"/>
    <property type="match status" value="1"/>
</dbReference>
<dbReference type="SMART" id="SM00052">
    <property type="entry name" value="EAL"/>
    <property type="match status" value="1"/>
</dbReference>
<feature type="domain" description="GGDEF" evidence="3">
    <location>
        <begin position="431"/>
        <end position="579"/>
    </location>
</feature>
<feature type="domain" description="EAL" evidence="2">
    <location>
        <begin position="1"/>
        <end position="251"/>
    </location>
</feature>
<dbReference type="SMART" id="SM00267">
    <property type="entry name" value="GGDEF"/>
    <property type="match status" value="1"/>
</dbReference>
<dbReference type="Proteomes" id="UP000260680">
    <property type="component" value="Unassembled WGS sequence"/>
</dbReference>
<comment type="caution">
    <text evidence="6">The sequence shown here is derived from an EMBL/GenBank/DDBJ whole genome shotgun (WGS) entry which is preliminary data.</text>
</comment>
<dbReference type="InterPro" id="IPR035919">
    <property type="entry name" value="EAL_sf"/>
</dbReference>
<dbReference type="PANTHER" id="PTHR33121">
    <property type="entry name" value="CYCLIC DI-GMP PHOSPHODIESTERASE PDEF"/>
    <property type="match status" value="1"/>
</dbReference>
<dbReference type="InterPro" id="IPR000160">
    <property type="entry name" value="GGDEF_dom"/>
</dbReference>
<reference evidence="5 8" key="2">
    <citation type="journal article" date="2024" name="Int. J. Syst. Evol. Microbiol.">
        <title>Lacrimispora brassicae sp. nov. isolated from fermented cabbage, and proposal of Clostridium indicum Gundawar et al. 2019 and Clostridium methoxybenzovorans Mechichi et al. 1999 as heterotypic synonyms of Lacrimispora amygdalina (Parshina et al. 2003) Haas and Blanchard 2020 and Lacrimispora indolis (McClung and McCoy 1957) Haas and Blanchard 2020, respectively.</title>
        <authorList>
            <person name="Kobayashi H."/>
            <person name="Tanizawa Y."/>
            <person name="Sakamoto M."/>
            <person name="Ohkuma M."/>
            <person name="Tohno M."/>
        </authorList>
    </citation>
    <scope>NUCLEOTIDE SEQUENCE [LARGE SCALE GENOMIC DNA]</scope>
    <source>
        <strain evidence="5 8">DSM 12857</strain>
    </source>
</reference>
<evidence type="ECO:0000259" key="2">
    <source>
        <dbReference type="PROSITE" id="PS50883"/>
    </source>
</evidence>
<dbReference type="OrthoDB" id="9813903at2"/>
<dbReference type="AlphaFoldDB" id="A0A3E2NFV2"/>
<dbReference type="InterPro" id="IPR043128">
    <property type="entry name" value="Rev_trsase/Diguanyl_cyclase"/>
</dbReference>
<dbReference type="SUPFAM" id="SSF141868">
    <property type="entry name" value="EAL domain-like"/>
    <property type="match status" value="1"/>
</dbReference>
<dbReference type="Gene3D" id="3.20.20.450">
    <property type="entry name" value="EAL domain"/>
    <property type="match status" value="1"/>
</dbReference>
<dbReference type="Pfam" id="PF00571">
    <property type="entry name" value="CBS"/>
    <property type="match status" value="1"/>
</dbReference>
<evidence type="ECO:0000313" key="7">
    <source>
        <dbReference type="Proteomes" id="UP000260680"/>
    </source>
</evidence>
<dbReference type="SUPFAM" id="SSF54631">
    <property type="entry name" value="CBS-domain pair"/>
    <property type="match status" value="1"/>
</dbReference>
<evidence type="ECO:0000256" key="1">
    <source>
        <dbReference type="PROSITE-ProRule" id="PRU00703"/>
    </source>
</evidence>